<dbReference type="Pfam" id="PF13385">
    <property type="entry name" value="Laminin_G_3"/>
    <property type="match status" value="1"/>
</dbReference>
<keyword evidence="5" id="KW-0812">Transmembrane</keyword>
<dbReference type="SMART" id="SM00216">
    <property type="entry name" value="VWD"/>
    <property type="match status" value="1"/>
</dbReference>
<dbReference type="Gene3D" id="2.170.300.10">
    <property type="entry name" value="Tie2 ligand-binding domain superfamily"/>
    <property type="match status" value="1"/>
</dbReference>
<dbReference type="Proteomes" id="UP001163046">
    <property type="component" value="Unassembled WGS sequence"/>
</dbReference>
<dbReference type="InterPro" id="IPR001846">
    <property type="entry name" value="VWF_type-D"/>
</dbReference>
<keyword evidence="8" id="KW-1185">Reference proteome</keyword>
<feature type="region of interest" description="Disordered" evidence="4">
    <location>
        <begin position="769"/>
        <end position="790"/>
    </location>
</feature>
<dbReference type="SMART" id="SM00181">
    <property type="entry name" value="EGF"/>
    <property type="match status" value="8"/>
</dbReference>
<feature type="domain" description="VWFD" evidence="6">
    <location>
        <begin position="1243"/>
        <end position="1427"/>
    </location>
</feature>
<feature type="transmembrane region" description="Helical" evidence="5">
    <location>
        <begin position="3064"/>
        <end position="3086"/>
    </location>
</feature>
<dbReference type="InterPro" id="IPR000742">
    <property type="entry name" value="EGF"/>
</dbReference>
<dbReference type="EMBL" id="MU827778">
    <property type="protein sequence ID" value="KAJ7340211.1"/>
    <property type="molecule type" value="Genomic_DNA"/>
</dbReference>
<keyword evidence="2" id="KW-0677">Repeat</keyword>
<dbReference type="Pfam" id="PF07974">
    <property type="entry name" value="EGF_2"/>
    <property type="match status" value="1"/>
</dbReference>
<organism evidence="7 8">
    <name type="scientific">Desmophyllum pertusum</name>
    <dbReference type="NCBI Taxonomy" id="174260"/>
    <lineage>
        <taxon>Eukaryota</taxon>
        <taxon>Metazoa</taxon>
        <taxon>Cnidaria</taxon>
        <taxon>Anthozoa</taxon>
        <taxon>Hexacorallia</taxon>
        <taxon>Scleractinia</taxon>
        <taxon>Caryophylliina</taxon>
        <taxon>Caryophylliidae</taxon>
        <taxon>Desmophyllum</taxon>
    </lineage>
</organism>
<evidence type="ECO:0000256" key="2">
    <source>
        <dbReference type="ARBA" id="ARBA00022737"/>
    </source>
</evidence>
<evidence type="ECO:0000256" key="4">
    <source>
        <dbReference type="SAM" id="MobiDB-lite"/>
    </source>
</evidence>
<keyword evidence="5" id="KW-0472">Membrane</keyword>
<evidence type="ECO:0000256" key="5">
    <source>
        <dbReference type="SAM" id="Phobius"/>
    </source>
</evidence>
<dbReference type="Gene3D" id="2.10.25.10">
    <property type="entry name" value="Laminin"/>
    <property type="match status" value="1"/>
</dbReference>
<dbReference type="OrthoDB" id="5975630at2759"/>
<evidence type="ECO:0000259" key="6">
    <source>
        <dbReference type="PROSITE" id="PS51233"/>
    </source>
</evidence>
<dbReference type="CDD" id="cd00055">
    <property type="entry name" value="EGF_Lam"/>
    <property type="match status" value="1"/>
</dbReference>
<keyword evidence="1" id="KW-0245">EGF-like domain</keyword>
<sequence>MINSSILQAQVRQVPCEKSSVCLNAVGVRFNGLSISVHAAYESDSLPVVFVNDEETNAGGEPTNDMLKSNVSIQPISNTAYRIVISHYLSIRTVFTDRYISVESTVSASFCEIVDGLCGSCAKLQQGQNETEENGSSVFPGGRPTTVLEDVAGSSASDGNVDGFVSRKLSVQGQTRSVIVIDEVKRKETRIVYGGVYSLYYRFTAVVTKTVVDLFVSQTLTFQLLVKSCDPRNHVTVKVVIGLDVFDTGIATEADVWNQISVVFVRAKLELFVFVTFSTGLVQVRKFSFTIDPFITGGTFAIGMWQPASGSVSVQPTNVFFGQIDEICVWKTPFDYALVQQSWRANVQPSAPSLTNLWKFNEGENAFVKDLVSGVTLFFPKYPLGKPEWVFSDAPIASVVTVNPNEKNVTLQAIATTVCFEFIYKGPIHSACKLLGNVTVEFYFRACVEAVVGTGSTIQSIDAVITIADYCEKTLSLPYWPAQSLCNKFPGKRFPNWIGKNCTTPCIFGQASNESEVCVCDPGFYGTNCSGICPGGKGRACNNHGVCDVVIGKCSCELNWQGNENCTVCAQGWAGTDCSTAITRWPSGSVLIGVGAVSLGGHFTSLSGISYSLHVTGEYYLIYSIHLSVVVQIRLVSCFQQLSCINSIALKISSHKVVLHGPYTSGGNLIVWLNGKVIDIDLHRITLETYGFEVIKITAYLWEVKYAGFYLKIRVTGRYLSLSANAAGLVCKSAIGLLGSCNQGLLESLVSYHPNKNCSQRSFTFNVSGNQPNSFRQADDSSLGKNASDPKMKTQDVIKALIITKLKVKQCHSLFEYKYKDVVEYRGANAGYALYFDHTTVVSGVIFKAFSFTDVTVKIMFKTVRYGVIISYTTSKTFFVTNKGGKFTIYYGDNVYHTNIAAELNEWNQISLVFRKSTTVLHFYYFSSGGQLHRLDINIGLDIFPPGGIIALAGWMPSLDGSGIQPVDFFAGFIDEVRIWTRYFHPAFILQTWNRSVSVEAQDLAHAWKFNEGEGIIAVDKVTGMKLELPFKPWRKPEWKYSDVVLQMPFYDREQAFPFKNKTFQVEAELFCNRTLLMGTLHSNCDSLGPGVSTFYFRSCLQRIASFESLYMSMEVVIAYADYCQAINNLTVWPAKPLCNEFPGRIFPIWFGERCDRKCVFGKKLDSDTCVCYHGYWGSECANPCPGGAARPCNNNGLCDSVTGKCECNANYKGALDCGKCSSGWTGSDCSLALVSLNLLQVSIAISSTGGHYVTFDGYSFTLVAVGEYYLINLPHLSFQVQVRHVPCRLQSVCVNAIGIRISSTVISFHAPYTTGGVSVIWVNGKLIRLSGLVTSLGSLHLGIKLKYEGHNHYQIVWKDNFVIRIRIDGRYLSFKVDVNSAYCYNSTGLLGSCDGDPNNDLKVSSNASLIPANASQSVLNADVGSHALVLEIDSLIILKYQHYHETRLPSGGIYALVFNHTGASSKPLKKTFINNVDITVEILLKPYQFGGTVFSYAVMQTFAITIEHSVTIHFGKTTIDTGKVQRRSYVLLSHPFIPGGILSLGQWELSPGDNYTVTSFVGIIDEFRVWKRAFNPALILQNWRMNVVPTHPDVTGLWKINEGESVIIVNLVTDEHIYLPRSPWQHPLWVFSDADIKTNLTSSDKPFEMHFPNKTLEKNAKTFCYELFYKSTLYDQCHLRLEAELEFHYLVCLKDIATTGYISVALTAVVAFSDHCQAVLNSSTWPAQSLCNKFPGTHFPVWIGDRCDVKCVFGAADPSDRNLCICMDGYWGSDCSHICPGGLLNTCGGHGWCERNTGQCNCEVNWRGDGNCTSCSPGWNGTNCQFAVKLFTSITSETVVVASIGGYGYFTTFFGVSFTYRVVGEFYLLRSTLYNFVIQLRQAPCVTDSAYTSLCTTGFSIGLNGNRIVIRAPITTFLRTVSIFPLVWLNGKFVQVDHRTQLSVDFIMVRISTVTFHIYGPNGIKFVLTVGYSLTVTVHVPAIYCQNSTGLLGACTGHSFNGSNSLESYITSLKDSSVVNQSQTLFIYKYLQYLEHRSPTGAGFNLFFRDHSVRSGPMYFPTVDVLTIELLIKAQQPGGVILSYLSQSIFAVVDNITLTIVYNGAVFHTGFKLEINQWNQLTIVFKQLVGILHFYHFTSNGKVKVRVFRLDSDVFTNGGVLALGQWQPSPDSDNLLPESSFVGEIDELRIWKRRTNPDLVKVNWRLNVQVDTYPDLLHLWKFNQAEGRIIRDLLGKSDLFMIKFHEPRWAFSDADIPRLKPEGTVFVNGSLRRVAESFCFSLILSGPLYTRCEDLSLQVAQFYYKVCLHDISVSLELRSAVYAVVTFADYCQSALKLDKWPAKELCHHFVNQRFPYWIGSRCTTRCVFGYSIPDVNSTDGVSCQCEQSYWGADCSNLCPGGLRRTCNGHGVCSVTNGTCECERHWNGTSSTNVTILSDENNTSKRTVSSLPCSTCTEGWTGADCSIAQETSSTLDSTIGMAINFGDPHFTSVTGMNFHFEAPGAYQLFNSSVVVAEVLLVPCNNRMSCRRISEIALRTAKTVLSVRYTDLETLETRRFDIASNKSLKLTKDKEWVKEADIEYRWLTSNILEVRFPEDIQFNILTYNGTLGTAIQMPSAMRAQTDGICGEKESSWIREHSNKSLTQQEPTANASNNGTRDQGVPSQETLDLRFSSQFKIKESDNFLTTKNAWRSFSGAGYMLEFSSSNTAVMFASNTSLPILHEFTIEIWVCLVNEGSSVSLLCSSDQKDTTEQVIGSHALFSVATTSGDFAIVCKDGLQVNWDKKEFTTGINIYEGVWTHVAVTWRTVDGRLQTFTYSDGKHHQSTTFGMKTGKQFSFDGLLVMGRYMRGYMVDSEYDMRGALDELKVWQYAKTIEQINASMNVKFDDYRDGLVLNVPLDEGMGLTTEGRFYSPIPVDVTSSLLGTPAVNMTVVQLLVHSGGSPGWAPSGVHMTPLANYSLAFRNATLEEDALKQCYEWFYKGPVQEHCSSSLVSQALFYYESCLADVADSGSIAHYKLSVSLFGFYCQKVLGIEECKLYGTYDAFKKCENEVKQSEFTPTEIIVITVASVLFLLFLLIIIIVVCRRRKRKRAQVQHILYLEEPVAEAAHKYIADDANEAGDHPRAYYMRQLLDVYADEPEADQSPDVTPKVVRRPLVRNPAGGMLPDGEEESAL</sequence>
<dbReference type="InterPro" id="IPR002049">
    <property type="entry name" value="LE_dom"/>
</dbReference>
<keyword evidence="5" id="KW-1133">Transmembrane helix</keyword>
<dbReference type="Gene3D" id="2.60.120.200">
    <property type="match status" value="5"/>
</dbReference>
<comment type="caution">
    <text evidence="7">The sequence shown here is derived from an EMBL/GenBank/DDBJ whole genome shotgun (WGS) entry which is preliminary data.</text>
</comment>
<dbReference type="InterPro" id="IPR013111">
    <property type="entry name" value="EGF_extracell"/>
</dbReference>
<feature type="region of interest" description="Disordered" evidence="4">
    <location>
        <begin position="3141"/>
        <end position="3176"/>
    </location>
</feature>
<evidence type="ECO:0000313" key="8">
    <source>
        <dbReference type="Proteomes" id="UP001163046"/>
    </source>
</evidence>
<keyword evidence="3" id="KW-1015">Disulfide bond</keyword>
<protein>
    <recommendedName>
        <fullName evidence="6">VWFD domain-containing protein</fullName>
    </recommendedName>
</protein>
<dbReference type="PANTHER" id="PTHR11219:SF69">
    <property type="entry name" value="TENEURIN-A"/>
    <property type="match status" value="1"/>
</dbReference>
<dbReference type="SUPFAM" id="SSF49899">
    <property type="entry name" value="Concanavalin A-like lectins/glucanases"/>
    <property type="match status" value="5"/>
</dbReference>
<dbReference type="InterPro" id="IPR013320">
    <property type="entry name" value="ConA-like_dom_sf"/>
</dbReference>
<accession>A0A9W9YGM8</accession>
<feature type="domain" description="VWFD" evidence="6">
    <location>
        <begin position="1841"/>
        <end position="2026"/>
    </location>
</feature>
<feature type="region of interest" description="Disordered" evidence="4">
    <location>
        <begin position="2641"/>
        <end position="2664"/>
    </location>
</feature>
<evidence type="ECO:0000256" key="1">
    <source>
        <dbReference type="ARBA" id="ARBA00022536"/>
    </source>
</evidence>
<evidence type="ECO:0000256" key="3">
    <source>
        <dbReference type="ARBA" id="ARBA00023157"/>
    </source>
</evidence>
<evidence type="ECO:0000313" key="7">
    <source>
        <dbReference type="EMBL" id="KAJ7340211.1"/>
    </source>
</evidence>
<dbReference type="PANTHER" id="PTHR11219">
    <property type="entry name" value="TENEURIN AND N-ACETYLGLUCOSAMINE-1-PHOSPHODIESTER ALPHA-N-ACETYLGLUCOSAMINIDASE"/>
    <property type="match status" value="1"/>
</dbReference>
<proteinExistence type="predicted"/>
<dbReference type="GO" id="GO:0008045">
    <property type="term" value="P:motor neuron axon guidance"/>
    <property type="evidence" value="ECO:0007669"/>
    <property type="project" value="TreeGrafter"/>
</dbReference>
<dbReference type="PROSITE" id="PS51233">
    <property type="entry name" value="VWFD"/>
    <property type="match status" value="2"/>
</dbReference>
<dbReference type="Pfam" id="PF00094">
    <property type="entry name" value="VWD"/>
    <property type="match status" value="1"/>
</dbReference>
<dbReference type="InterPro" id="IPR058727">
    <property type="entry name" value="Helical_Vwde"/>
</dbReference>
<dbReference type="InterPro" id="IPR051216">
    <property type="entry name" value="Teneurin"/>
</dbReference>
<dbReference type="Pfam" id="PF26129">
    <property type="entry name" value="Vwde"/>
    <property type="match status" value="1"/>
</dbReference>
<gene>
    <name evidence="7" type="ORF">OS493_002942</name>
</gene>
<feature type="compositionally biased region" description="Polar residues" evidence="4">
    <location>
        <begin position="2642"/>
        <end position="2664"/>
    </location>
</feature>
<reference evidence="7" key="1">
    <citation type="submission" date="2023-01" db="EMBL/GenBank/DDBJ databases">
        <title>Genome assembly of the deep-sea coral Lophelia pertusa.</title>
        <authorList>
            <person name="Herrera S."/>
            <person name="Cordes E."/>
        </authorList>
    </citation>
    <scope>NUCLEOTIDE SEQUENCE</scope>
    <source>
        <strain evidence="7">USNM1676648</strain>
        <tissue evidence="7">Polyp</tissue>
    </source>
</reference>
<name>A0A9W9YGM8_9CNID</name>
<dbReference type="PROSITE" id="PS00022">
    <property type="entry name" value="EGF_1"/>
    <property type="match status" value="3"/>
</dbReference>